<organism evidence="1 2">
    <name type="scientific">Candidatus Afipia apatlaquensis</name>
    <dbReference type="NCBI Taxonomy" id="2712852"/>
    <lineage>
        <taxon>Bacteria</taxon>
        <taxon>Pseudomonadati</taxon>
        <taxon>Pseudomonadota</taxon>
        <taxon>Alphaproteobacteria</taxon>
        <taxon>Hyphomicrobiales</taxon>
        <taxon>Nitrobacteraceae</taxon>
        <taxon>Afipia</taxon>
    </lineage>
</organism>
<dbReference type="AlphaFoldDB" id="A0A7C9REX7"/>
<keyword evidence="2" id="KW-1185">Reference proteome</keyword>
<sequence length="193" mass="21147">MFDDIGPVYACSDVESAASIANRALLGRPLTRHRKYSKVFVVELAYGTVSWPLETVAQLGGGLLGTVETLTRKRSVTYYAALSMGGIERTNFLKAVRTSSDTSLRRDNSRDACDPPPFTQACPRCEAMIWKDYGTRAQLVVHQPPFVEACVLDGYGLEPWVPGGRPPKHRGHGRQSSQGKIAFARDVMAVCEA</sequence>
<comment type="caution">
    <text evidence="1">The sequence shown here is derived from an EMBL/GenBank/DDBJ whole genome shotgun (WGS) entry which is preliminary data.</text>
</comment>
<accession>A0A7C9REX7</accession>
<dbReference type="Proteomes" id="UP000480266">
    <property type="component" value="Unassembled WGS sequence"/>
</dbReference>
<proteinExistence type="predicted"/>
<reference evidence="1" key="1">
    <citation type="submission" date="2020-02" db="EMBL/GenBank/DDBJ databases">
        <title>Draft genome sequence of Candidatus Afipia apatlaquensis IBT-C3, a potential strain for decolorization of textile dyes.</title>
        <authorList>
            <person name="Sanchez-Reyes A."/>
            <person name="Breton-Deval L."/>
            <person name="Mangelson H."/>
            <person name="Sanchez-Flores A."/>
        </authorList>
    </citation>
    <scope>NUCLEOTIDE SEQUENCE [LARGE SCALE GENOMIC DNA]</scope>
    <source>
        <strain evidence="1">IBT-C3</strain>
    </source>
</reference>
<protein>
    <submittedName>
        <fullName evidence="1">Uncharacterized protein</fullName>
    </submittedName>
</protein>
<evidence type="ECO:0000313" key="2">
    <source>
        <dbReference type="Proteomes" id="UP000480266"/>
    </source>
</evidence>
<feature type="non-terminal residue" evidence="1">
    <location>
        <position position="193"/>
    </location>
</feature>
<name>A0A7C9REX7_9BRAD</name>
<gene>
    <name evidence="1" type="ORF">G4V63_11190</name>
</gene>
<evidence type="ECO:0000313" key="1">
    <source>
        <dbReference type="EMBL" id="NGX95763.1"/>
    </source>
</evidence>
<dbReference type="EMBL" id="JAAMRR010000579">
    <property type="protein sequence ID" value="NGX95763.1"/>
    <property type="molecule type" value="Genomic_DNA"/>
</dbReference>